<name>A0AA96LMM2_9BACL</name>
<dbReference type="AlphaFoldDB" id="A0AA96LMM2"/>
<dbReference type="RefSeq" id="WP_314799022.1">
    <property type="nucleotide sequence ID" value="NZ_CP130319.1"/>
</dbReference>
<gene>
    <name evidence="2" type="ORF">MJB10_23095</name>
</gene>
<feature type="signal peptide" evidence="1">
    <location>
        <begin position="1"/>
        <end position="25"/>
    </location>
</feature>
<keyword evidence="1" id="KW-0732">Signal</keyword>
<evidence type="ECO:0008006" key="4">
    <source>
        <dbReference type="Google" id="ProtNLM"/>
    </source>
</evidence>
<dbReference type="EMBL" id="CP130319">
    <property type="protein sequence ID" value="WNR43951.1"/>
    <property type="molecule type" value="Genomic_DNA"/>
</dbReference>
<reference evidence="2" key="1">
    <citation type="submission" date="2022-02" db="EMBL/GenBank/DDBJ databases">
        <title>Paenibacillus sp. MBLB1832 Whole Genome Shotgun Sequencing.</title>
        <authorList>
            <person name="Hwang C.Y."/>
            <person name="Cho E.-S."/>
            <person name="Seo M.-J."/>
        </authorList>
    </citation>
    <scope>NUCLEOTIDE SEQUENCE</scope>
    <source>
        <strain evidence="2">MBLB1832</strain>
    </source>
</reference>
<feature type="chain" id="PRO_5041659428" description="DUF4179 domain-containing protein" evidence="1">
    <location>
        <begin position="26"/>
        <end position="313"/>
    </location>
</feature>
<dbReference type="Proteomes" id="UP001304650">
    <property type="component" value="Chromosome"/>
</dbReference>
<accession>A0AA96LMM2</accession>
<organism evidence="2 3">
    <name type="scientific">Paenibacillus roseopurpureus</name>
    <dbReference type="NCBI Taxonomy" id="2918901"/>
    <lineage>
        <taxon>Bacteria</taxon>
        <taxon>Bacillati</taxon>
        <taxon>Bacillota</taxon>
        <taxon>Bacilli</taxon>
        <taxon>Bacillales</taxon>
        <taxon>Paenibacillaceae</taxon>
        <taxon>Paenibacillus</taxon>
    </lineage>
</organism>
<dbReference type="KEGG" id="proo:MJB10_23095"/>
<evidence type="ECO:0000313" key="2">
    <source>
        <dbReference type="EMBL" id="WNR43951.1"/>
    </source>
</evidence>
<sequence length="313" mass="33132">MNKKLAMLGVGVAVGSMMLVTSVYAGVGDAPGYETFKSAVKQTAAVKNVTRQVNVSVQDNGASLLQVNTTIKNSGEEHAGSAELKVVSGTDVQTIQFYSQDGKQIVKTANSDVYKILQTKESRAKFKKHDMSEGGANPQIASEVEHVVDALVGNLKNNITMVDAPGDGKEIHFKLSGSQIPPVVKTVGSLVLKHGAANGKIQQPAANPASALGIDLNTLRNSFPQLASDISLDEVEVNANVDGDQHITSQMAQIHVSGKDTQGVEHDIVLRVGMTLSSLNATTPDTIDLNGKQVETVNLEELSKQKGWGGKHE</sequence>
<protein>
    <recommendedName>
        <fullName evidence="4">DUF4179 domain-containing protein</fullName>
    </recommendedName>
</protein>
<evidence type="ECO:0000313" key="3">
    <source>
        <dbReference type="Proteomes" id="UP001304650"/>
    </source>
</evidence>
<evidence type="ECO:0000256" key="1">
    <source>
        <dbReference type="SAM" id="SignalP"/>
    </source>
</evidence>
<keyword evidence="3" id="KW-1185">Reference proteome</keyword>
<proteinExistence type="predicted"/>